<evidence type="ECO:0000313" key="1">
    <source>
        <dbReference type="EMBL" id="TDQ84050.1"/>
    </source>
</evidence>
<dbReference type="EMBL" id="SNYW01000006">
    <property type="protein sequence ID" value="TDQ84050.1"/>
    <property type="molecule type" value="Genomic_DNA"/>
</dbReference>
<comment type="caution">
    <text evidence="1">The sequence shown here is derived from an EMBL/GenBank/DDBJ whole genome shotgun (WGS) entry which is preliminary data.</text>
</comment>
<dbReference type="RefSeq" id="WP_133612113.1">
    <property type="nucleotide sequence ID" value="NZ_SNYW01000006.1"/>
</dbReference>
<sequence length="98" mass="10292">MGMISNLFGKLGGKAGATGPAAAVPAAPAAGRRASEDQIRQALAQRRETLGAMGIDAQERLAQAIQAQVARQRVDREIRDAGGSPQLQDALRRLMADK</sequence>
<evidence type="ECO:0000313" key="2">
    <source>
        <dbReference type="Proteomes" id="UP000295783"/>
    </source>
</evidence>
<dbReference type="AlphaFoldDB" id="A0A4R6WV51"/>
<name>A0A4R6WV51_9PROT</name>
<reference evidence="1 2" key="1">
    <citation type="submission" date="2019-03" db="EMBL/GenBank/DDBJ databases">
        <title>Genomic Encyclopedia of Type Strains, Phase III (KMG-III): the genomes of soil and plant-associated and newly described type strains.</title>
        <authorList>
            <person name="Whitman W."/>
        </authorList>
    </citation>
    <scope>NUCLEOTIDE SEQUENCE [LARGE SCALE GENOMIC DNA]</scope>
    <source>
        <strain evidence="1 2">CGMCC 1.7660</strain>
    </source>
</reference>
<accession>A0A4R6WV51</accession>
<protein>
    <submittedName>
        <fullName evidence="1">Uncharacterized protein</fullName>
    </submittedName>
</protein>
<proteinExistence type="predicted"/>
<dbReference type="Proteomes" id="UP000295783">
    <property type="component" value="Unassembled WGS sequence"/>
</dbReference>
<gene>
    <name evidence="1" type="ORF">A8950_0596</name>
</gene>
<keyword evidence="2" id="KW-1185">Reference proteome</keyword>
<organism evidence="1 2">
    <name type="scientific">Dongia mobilis</name>
    <dbReference type="NCBI Taxonomy" id="578943"/>
    <lineage>
        <taxon>Bacteria</taxon>
        <taxon>Pseudomonadati</taxon>
        <taxon>Pseudomonadota</taxon>
        <taxon>Alphaproteobacteria</taxon>
        <taxon>Rhodospirillales</taxon>
        <taxon>Dongiaceae</taxon>
        <taxon>Dongia</taxon>
    </lineage>
</organism>